<evidence type="ECO:0000256" key="2">
    <source>
        <dbReference type="ARBA" id="ARBA00004613"/>
    </source>
</evidence>
<proteinExistence type="inferred from homology"/>
<sequence length="186" mass="21294">MAVPASPQPYLQHSIPVILLLLTAPAIICACHYPHPLDDTFSWESLQLLHTMAPSPTQPCQHQQAPTLPSALLHNSHPQQAPTITLRILQHLFAIFSSPSSPQHWDAQARDELLNNLHHHIHHLEQCLPANGMLSKRKTPRNLRLSIDKYFRSIQEFLHTQNHSTCAWDYVRLQARACFQHMDRLT</sequence>
<dbReference type="EMBL" id="WAAF01007518">
    <property type="protein sequence ID" value="NXX42680.1"/>
    <property type="molecule type" value="Genomic_DNA"/>
</dbReference>
<dbReference type="InterPro" id="IPR000471">
    <property type="entry name" value="Interferon_alpha/beta/delta"/>
</dbReference>
<feature type="signal peptide" evidence="10">
    <location>
        <begin position="1"/>
        <end position="30"/>
    </location>
</feature>
<comment type="function">
    <text evidence="1">Has antiviral activities.</text>
</comment>
<dbReference type="SUPFAM" id="SSF47266">
    <property type="entry name" value="4-helical cytokines"/>
    <property type="match status" value="1"/>
</dbReference>
<protein>
    <submittedName>
        <fullName evidence="11">IFN protein</fullName>
    </submittedName>
</protein>
<comment type="caution">
    <text evidence="11">The sequence shown here is derived from an EMBL/GenBank/DDBJ whole genome shotgun (WGS) entry which is preliminary data.</text>
</comment>
<dbReference type="GO" id="GO:0051607">
    <property type="term" value="P:defense response to virus"/>
    <property type="evidence" value="ECO:0007669"/>
    <property type="project" value="UniProtKB-KW"/>
</dbReference>
<evidence type="ECO:0000256" key="6">
    <source>
        <dbReference type="ARBA" id="ARBA00022729"/>
    </source>
</evidence>
<feature type="chain" id="PRO_5032625230" evidence="10">
    <location>
        <begin position="31"/>
        <end position="186"/>
    </location>
</feature>
<name>A0A852IV30_9PICI</name>
<feature type="non-terminal residue" evidence="11">
    <location>
        <position position="186"/>
    </location>
</feature>
<dbReference type="SMART" id="SM00076">
    <property type="entry name" value="IFabd"/>
    <property type="match status" value="1"/>
</dbReference>
<comment type="similarity">
    <text evidence="3 9">Belongs to the alpha/beta interferon family.</text>
</comment>
<dbReference type="Pfam" id="PF00143">
    <property type="entry name" value="Interferon"/>
    <property type="match status" value="1"/>
</dbReference>
<evidence type="ECO:0000256" key="9">
    <source>
        <dbReference type="RuleBase" id="RU000436"/>
    </source>
</evidence>
<keyword evidence="8" id="KW-1015">Disulfide bond</keyword>
<dbReference type="Proteomes" id="UP000627253">
    <property type="component" value="Unassembled WGS sequence"/>
</dbReference>
<evidence type="ECO:0000256" key="5">
    <source>
        <dbReference type="ARBA" id="ARBA00022525"/>
    </source>
</evidence>
<keyword evidence="6 10" id="KW-0732">Signal</keyword>
<evidence type="ECO:0000256" key="3">
    <source>
        <dbReference type="ARBA" id="ARBA00011033"/>
    </source>
</evidence>
<organism evidence="11 12">
    <name type="scientific">Tricholaema leucomelas</name>
    <name type="common">pied barbet</name>
    <dbReference type="NCBI Taxonomy" id="240729"/>
    <lineage>
        <taxon>Eukaryota</taxon>
        <taxon>Metazoa</taxon>
        <taxon>Chordata</taxon>
        <taxon>Craniata</taxon>
        <taxon>Vertebrata</taxon>
        <taxon>Euteleostomi</taxon>
        <taxon>Archelosauria</taxon>
        <taxon>Archosauria</taxon>
        <taxon>Dinosauria</taxon>
        <taxon>Saurischia</taxon>
        <taxon>Theropoda</taxon>
        <taxon>Coelurosauria</taxon>
        <taxon>Aves</taxon>
        <taxon>Neognathae</taxon>
        <taxon>Neoaves</taxon>
        <taxon>Telluraves</taxon>
        <taxon>Coraciimorphae</taxon>
        <taxon>Piciformes</taxon>
        <taxon>Lybiidae</taxon>
        <taxon>Tricholaema lacrymosa</taxon>
    </lineage>
</organism>
<dbReference type="PANTHER" id="PTHR11691:SF73">
    <property type="entry name" value="INTERFERON BETA"/>
    <property type="match status" value="1"/>
</dbReference>
<evidence type="ECO:0000313" key="12">
    <source>
        <dbReference type="Proteomes" id="UP000627253"/>
    </source>
</evidence>
<evidence type="ECO:0000256" key="7">
    <source>
        <dbReference type="ARBA" id="ARBA00023118"/>
    </source>
</evidence>
<dbReference type="GO" id="GO:0006955">
    <property type="term" value="P:immune response"/>
    <property type="evidence" value="ECO:0007669"/>
    <property type="project" value="UniProtKB-ARBA"/>
</dbReference>
<dbReference type="OrthoDB" id="9395915at2759"/>
<dbReference type="PROSITE" id="PS00252">
    <property type="entry name" value="INTERFERON_A_B_D"/>
    <property type="match status" value="1"/>
</dbReference>
<dbReference type="GO" id="GO:0005615">
    <property type="term" value="C:extracellular space"/>
    <property type="evidence" value="ECO:0007669"/>
    <property type="project" value="UniProtKB-KW"/>
</dbReference>
<keyword evidence="12" id="KW-1185">Reference proteome</keyword>
<evidence type="ECO:0000256" key="10">
    <source>
        <dbReference type="SAM" id="SignalP"/>
    </source>
</evidence>
<feature type="non-terminal residue" evidence="11">
    <location>
        <position position="1"/>
    </location>
</feature>
<keyword evidence="5" id="KW-0964">Secreted</keyword>
<dbReference type="GO" id="GO:0005125">
    <property type="term" value="F:cytokine activity"/>
    <property type="evidence" value="ECO:0007669"/>
    <property type="project" value="UniProtKB-KW"/>
</dbReference>
<keyword evidence="7 9" id="KW-0051">Antiviral defense</keyword>
<dbReference type="GO" id="GO:0005126">
    <property type="term" value="F:cytokine receptor binding"/>
    <property type="evidence" value="ECO:0007669"/>
    <property type="project" value="InterPro"/>
</dbReference>
<accession>A0A852IV30</accession>
<dbReference type="AlphaFoldDB" id="A0A852IV30"/>
<keyword evidence="4 9" id="KW-0202">Cytokine</keyword>
<dbReference type="Gene3D" id="1.20.1250.10">
    <property type="match status" value="1"/>
</dbReference>
<evidence type="ECO:0000256" key="1">
    <source>
        <dbReference type="ARBA" id="ARBA00002718"/>
    </source>
</evidence>
<dbReference type="PANTHER" id="PTHR11691">
    <property type="entry name" value="TYPE I INTERFERON"/>
    <property type="match status" value="1"/>
</dbReference>
<evidence type="ECO:0000256" key="4">
    <source>
        <dbReference type="ARBA" id="ARBA00022514"/>
    </source>
</evidence>
<gene>
    <name evidence="11" type="primary">Ifn</name>
    <name evidence="11" type="ORF">TRILEU_R00438</name>
</gene>
<evidence type="ECO:0000313" key="11">
    <source>
        <dbReference type="EMBL" id="NXX42680.1"/>
    </source>
</evidence>
<comment type="subcellular location">
    <subcellularLocation>
        <location evidence="2">Secreted</location>
    </subcellularLocation>
</comment>
<reference evidence="11" key="1">
    <citation type="submission" date="2020-02" db="EMBL/GenBank/DDBJ databases">
        <title>Bird 10,000 Genomes (B10K) Project - Family phase.</title>
        <authorList>
            <person name="Zhang G."/>
        </authorList>
    </citation>
    <scope>NUCLEOTIDE SEQUENCE</scope>
    <source>
        <strain evidence="11">B10K-DU-002-37</strain>
        <tissue evidence="11">Muscle</tissue>
    </source>
</reference>
<dbReference type="InterPro" id="IPR009079">
    <property type="entry name" value="4_helix_cytokine-like_core"/>
</dbReference>
<evidence type="ECO:0000256" key="8">
    <source>
        <dbReference type="ARBA" id="ARBA00023157"/>
    </source>
</evidence>